<feature type="non-terminal residue" evidence="5">
    <location>
        <position position="1"/>
    </location>
</feature>
<dbReference type="InterPro" id="IPR013328">
    <property type="entry name" value="6PGD_dom2"/>
</dbReference>
<dbReference type="SUPFAM" id="SSF51735">
    <property type="entry name" value="NAD(P)-binding Rossmann-fold domains"/>
    <property type="match status" value="1"/>
</dbReference>
<keyword evidence="2" id="KW-0520">NAD</keyword>
<evidence type="ECO:0008006" key="6">
    <source>
        <dbReference type="Google" id="ProtNLM"/>
    </source>
</evidence>
<keyword evidence="1" id="KW-0560">Oxidoreductase</keyword>
<comment type="caution">
    <text evidence="5">The sequence shown here is derived from an EMBL/GenBank/DDBJ whole genome shotgun (WGS) entry which is preliminary data.</text>
</comment>
<evidence type="ECO:0000259" key="4">
    <source>
        <dbReference type="Pfam" id="PF14833"/>
    </source>
</evidence>
<proteinExistence type="predicted"/>
<organism evidence="5">
    <name type="scientific">marine sediment metagenome</name>
    <dbReference type="NCBI Taxonomy" id="412755"/>
    <lineage>
        <taxon>unclassified sequences</taxon>
        <taxon>metagenomes</taxon>
        <taxon>ecological metagenomes</taxon>
    </lineage>
</organism>
<sequence length="91" mass="9503">AKDGTLTVMVGGDPDATQKIRPVLDAIGNNVVYMGKSGNGQIAKLVNQLLYNISCAAMAEILPMAVKLGLDPEAICRVVNGTEVHQNRPGG</sequence>
<evidence type="ECO:0000256" key="1">
    <source>
        <dbReference type="ARBA" id="ARBA00023002"/>
    </source>
</evidence>
<accession>X1LNF5</accession>
<dbReference type="EMBL" id="BARV01008448">
    <property type="protein sequence ID" value="GAI03920.1"/>
    <property type="molecule type" value="Genomic_DNA"/>
</dbReference>
<dbReference type="PANTHER" id="PTHR22981">
    <property type="entry name" value="3-HYDROXYISOBUTYRATE DEHYDROGENASE-RELATED"/>
    <property type="match status" value="1"/>
</dbReference>
<dbReference type="AlphaFoldDB" id="X1LNF5"/>
<protein>
    <recommendedName>
        <fullName evidence="6">3-hydroxyisobutyrate dehydrogenase-like NAD-binding domain-containing protein</fullName>
    </recommendedName>
</protein>
<dbReference type="SUPFAM" id="SSF48179">
    <property type="entry name" value="6-phosphogluconate dehydrogenase C-terminal domain-like"/>
    <property type="match status" value="1"/>
</dbReference>
<name>X1LNF5_9ZZZZ</name>
<dbReference type="GO" id="GO:0051287">
    <property type="term" value="F:NAD binding"/>
    <property type="evidence" value="ECO:0007669"/>
    <property type="project" value="InterPro"/>
</dbReference>
<dbReference type="Gene3D" id="3.40.50.720">
    <property type="entry name" value="NAD(P)-binding Rossmann-like Domain"/>
    <property type="match status" value="1"/>
</dbReference>
<dbReference type="InterPro" id="IPR036291">
    <property type="entry name" value="NAD(P)-bd_dom_sf"/>
</dbReference>
<dbReference type="InterPro" id="IPR006115">
    <property type="entry name" value="6PGDH_NADP-bd"/>
</dbReference>
<dbReference type="PANTHER" id="PTHR22981:SF7">
    <property type="entry name" value="3-HYDROXYISOBUTYRATE DEHYDROGENASE, MITOCHONDRIAL"/>
    <property type="match status" value="1"/>
</dbReference>
<evidence type="ECO:0000256" key="2">
    <source>
        <dbReference type="ARBA" id="ARBA00023027"/>
    </source>
</evidence>
<dbReference type="InterPro" id="IPR029154">
    <property type="entry name" value="HIBADH-like_NADP-bd"/>
</dbReference>
<evidence type="ECO:0000313" key="5">
    <source>
        <dbReference type="EMBL" id="GAI03920.1"/>
    </source>
</evidence>
<dbReference type="Gene3D" id="1.10.1040.10">
    <property type="entry name" value="N-(1-d-carboxylethyl)-l-norvaline Dehydrogenase, domain 2"/>
    <property type="match status" value="1"/>
</dbReference>
<dbReference type="GO" id="GO:0016616">
    <property type="term" value="F:oxidoreductase activity, acting on the CH-OH group of donors, NAD or NADP as acceptor"/>
    <property type="evidence" value="ECO:0007669"/>
    <property type="project" value="TreeGrafter"/>
</dbReference>
<reference evidence="5" key="1">
    <citation type="journal article" date="2014" name="Front. Microbiol.">
        <title>High frequency of phylogenetically diverse reductive dehalogenase-homologous genes in deep subseafloor sedimentary metagenomes.</title>
        <authorList>
            <person name="Kawai M."/>
            <person name="Futagami T."/>
            <person name="Toyoda A."/>
            <person name="Takaki Y."/>
            <person name="Nishi S."/>
            <person name="Hori S."/>
            <person name="Arai W."/>
            <person name="Tsubouchi T."/>
            <person name="Morono Y."/>
            <person name="Uchiyama I."/>
            <person name="Ito T."/>
            <person name="Fujiyama A."/>
            <person name="Inagaki F."/>
            <person name="Takami H."/>
        </authorList>
    </citation>
    <scope>NUCLEOTIDE SEQUENCE</scope>
    <source>
        <strain evidence="5">Expedition CK06-06</strain>
    </source>
</reference>
<evidence type="ECO:0000259" key="3">
    <source>
        <dbReference type="Pfam" id="PF03446"/>
    </source>
</evidence>
<feature type="domain" description="6-phosphogluconate dehydrogenase NADP-binding" evidence="3">
    <location>
        <begin position="1"/>
        <end position="35"/>
    </location>
</feature>
<gene>
    <name evidence="5" type="ORF">S06H3_16979</name>
</gene>
<dbReference type="Pfam" id="PF14833">
    <property type="entry name" value="NAD_binding_11"/>
    <property type="match status" value="1"/>
</dbReference>
<feature type="domain" description="3-hydroxyisobutyrate dehydrogenase-like NAD-binding" evidence="4">
    <location>
        <begin position="38"/>
        <end position="82"/>
    </location>
</feature>
<dbReference type="InterPro" id="IPR008927">
    <property type="entry name" value="6-PGluconate_DH-like_C_sf"/>
</dbReference>
<dbReference type="GO" id="GO:0050661">
    <property type="term" value="F:NADP binding"/>
    <property type="evidence" value="ECO:0007669"/>
    <property type="project" value="InterPro"/>
</dbReference>
<dbReference type="Pfam" id="PF03446">
    <property type="entry name" value="NAD_binding_2"/>
    <property type="match status" value="1"/>
</dbReference>